<dbReference type="Gene3D" id="3.90.930.50">
    <property type="match status" value="1"/>
</dbReference>
<dbReference type="InterPro" id="IPR044922">
    <property type="entry name" value="DUF2063_N_sf"/>
</dbReference>
<dbReference type="InterPro" id="IPR018640">
    <property type="entry name" value="DUF2063"/>
</dbReference>
<sequence length="250" mass="28490">MDAKALHESQMIMARYLRDPQNNPPPAGVEQRRLKIYEDLIYNNIEGFISSGFPVLRSLYEDIAWHGLVRDFIEGHRCHTPYFLEISQEFLKFLMEDFTLRAVDPPFIAELAHYEWVELALDTAEDEIPDQVAVTDLLTSVPQLSPLAWSLMYRYPVQRIGADCRPQHTGEPVYLVVYRNREDAVCFMEINAVTARLLELIRENSACTASDVLESLAQELGIEPRSLISHGIAQLEEFTELSIVVLAPGP</sequence>
<dbReference type="RefSeq" id="WP_279248454.1">
    <property type="nucleotide sequence ID" value="NZ_SHNO01000001.1"/>
</dbReference>
<feature type="domain" description="NGO1945-like C-terminal" evidence="2">
    <location>
        <begin position="145"/>
        <end position="238"/>
    </location>
</feature>
<accession>A0ABT3T3A2</accession>
<evidence type="ECO:0000259" key="1">
    <source>
        <dbReference type="Pfam" id="PF09836"/>
    </source>
</evidence>
<protein>
    <submittedName>
        <fullName evidence="3">DUF2063 domain-containing protein</fullName>
    </submittedName>
</protein>
<comment type="caution">
    <text evidence="3">The sequence shown here is derived from an EMBL/GenBank/DDBJ whole genome shotgun (WGS) entry which is preliminary data.</text>
</comment>
<evidence type="ECO:0000313" key="3">
    <source>
        <dbReference type="EMBL" id="MCX2976713.1"/>
    </source>
</evidence>
<dbReference type="Pfam" id="PF09836">
    <property type="entry name" value="DUF2063"/>
    <property type="match status" value="1"/>
</dbReference>
<name>A0ABT3T3A2_9GAMM</name>
<dbReference type="InterPro" id="IPR054098">
    <property type="entry name" value="NGO1945-like_C"/>
</dbReference>
<feature type="domain" description="Putative DNA-binding" evidence="1">
    <location>
        <begin position="10"/>
        <end position="94"/>
    </location>
</feature>
<reference evidence="3" key="1">
    <citation type="submission" date="2019-02" db="EMBL/GenBank/DDBJ databases">
        <authorList>
            <person name="Li S.-H."/>
        </authorList>
    </citation>
    <scope>NUCLEOTIDE SEQUENCE</scope>
    <source>
        <strain evidence="3">IMCC11814</strain>
    </source>
</reference>
<evidence type="ECO:0000259" key="2">
    <source>
        <dbReference type="Pfam" id="PF22106"/>
    </source>
</evidence>
<gene>
    <name evidence="3" type="ORF">EYC82_05040</name>
</gene>
<evidence type="ECO:0000313" key="4">
    <source>
        <dbReference type="Proteomes" id="UP001143304"/>
    </source>
</evidence>
<organism evidence="3 4">
    <name type="scientific">Candidatus Marimicrobium litorale</name>
    <dbReference type="NCBI Taxonomy" id="2518991"/>
    <lineage>
        <taxon>Bacteria</taxon>
        <taxon>Pseudomonadati</taxon>
        <taxon>Pseudomonadota</taxon>
        <taxon>Gammaproteobacteria</taxon>
        <taxon>Cellvibrionales</taxon>
        <taxon>Halieaceae</taxon>
        <taxon>Marimicrobium</taxon>
    </lineage>
</organism>
<proteinExistence type="predicted"/>
<dbReference type="Proteomes" id="UP001143304">
    <property type="component" value="Unassembled WGS sequence"/>
</dbReference>
<dbReference type="EMBL" id="SHNO01000001">
    <property type="protein sequence ID" value="MCX2976713.1"/>
    <property type="molecule type" value="Genomic_DNA"/>
</dbReference>
<keyword evidence="4" id="KW-1185">Reference proteome</keyword>
<dbReference type="Gene3D" id="1.10.150.690">
    <property type="entry name" value="DUF2063"/>
    <property type="match status" value="1"/>
</dbReference>
<dbReference type="Pfam" id="PF22106">
    <property type="entry name" value="NGO1945_C"/>
    <property type="match status" value="1"/>
</dbReference>